<comment type="catalytic activity">
    <reaction evidence="4">
        <text>5-methylsulfanyl-2,3-dioxopentyl phosphate + H2O = 1,2-dihydroxy-5-(methylsulfanyl)pent-1-en-3-one + phosphate</text>
        <dbReference type="Rhea" id="RHEA:21700"/>
        <dbReference type="ChEBI" id="CHEBI:15377"/>
        <dbReference type="ChEBI" id="CHEBI:43474"/>
        <dbReference type="ChEBI" id="CHEBI:49252"/>
        <dbReference type="ChEBI" id="CHEBI:58828"/>
        <dbReference type="EC" id="3.1.3.77"/>
    </reaction>
</comment>
<dbReference type="CDD" id="cd01629">
    <property type="entry name" value="HAD_EP"/>
    <property type="match status" value="1"/>
</dbReference>
<evidence type="ECO:0000256" key="3">
    <source>
        <dbReference type="ARBA" id="ARBA00023167"/>
    </source>
</evidence>
<evidence type="ECO:0000256" key="4">
    <source>
        <dbReference type="HAMAP-Rule" id="MF_01681"/>
    </source>
</evidence>
<dbReference type="GO" id="GO:0019509">
    <property type="term" value="P:L-methionine salvage from methylthioadenosine"/>
    <property type="evidence" value="ECO:0007669"/>
    <property type="project" value="UniProtKB-UniRule"/>
</dbReference>
<name>A0AA41YK83_9PROT</name>
<comment type="pathway">
    <text evidence="4">Amino-acid biosynthesis; L-methionine biosynthesis via salvage pathway; L-methionine from S-methyl-5-thio-alpha-D-ribose 1-phosphate: step 3/6.</text>
</comment>
<keyword evidence="1 4" id="KW-0028">Amino-acid biosynthesis</keyword>
<keyword evidence="2 4" id="KW-0378">Hydrolase</keyword>
<accession>A0AA41YK83</accession>
<comment type="pathway">
    <text evidence="4">Amino-acid biosynthesis; L-methionine biosynthesis via salvage pathway; L-methionine from S-methyl-5-thio-alpha-D-ribose 1-phosphate: step 4/6.</text>
</comment>
<dbReference type="SFLD" id="SFLDS00003">
    <property type="entry name" value="Haloacid_Dehalogenase"/>
    <property type="match status" value="1"/>
</dbReference>
<organism evidence="5 6">
    <name type="scientific">Limobrevibacterium gyesilva</name>
    <dbReference type="NCBI Taxonomy" id="2991712"/>
    <lineage>
        <taxon>Bacteria</taxon>
        <taxon>Pseudomonadati</taxon>
        <taxon>Pseudomonadota</taxon>
        <taxon>Alphaproteobacteria</taxon>
        <taxon>Acetobacterales</taxon>
        <taxon>Acetobacteraceae</taxon>
        <taxon>Limobrevibacterium</taxon>
    </lineage>
</organism>
<dbReference type="InterPro" id="IPR023943">
    <property type="entry name" value="Enolase-ppase_E1"/>
</dbReference>
<comment type="caution">
    <text evidence="5">The sequence shown here is derived from an EMBL/GenBank/DDBJ whole genome shotgun (WGS) entry which is preliminary data.</text>
</comment>
<keyword evidence="6" id="KW-1185">Reference proteome</keyword>
<dbReference type="SFLD" id="SFLDG01129">
    <property type="entry name" value="C1.5:_HAD__Beta-PGM__Phosphata"/>
    <property type="match status" value="1"/>
</dbReference>
<dbReference type="EMBL" id="JAPDNT010000001">
    <property type="protein sequence ID" value="MCW3473368.1"/>
    <property type="molecule type" value="Genomic_DNA"/>
</dbReference>
<evidence type="ECO:0000313" key="6">
    <source>
        <dbReference type="Proteomes" id="UP001165679"/>
    </source>
</evidence>
<dbReference type="GO" id="GO:0043716">
    <property type="term" value="F:2-hydroxy-3-keto-5-methylthiopentenyl-1-phosphate phosphatase activity"/>
    <property type="evidence" value="ECO:0007669"/>
    <property type="project" value="UniProtKB-UniRule"/>
</dbReference>
<evidence type="ECO:0000256" key="1">
    <source>
        <dbReference type="ARBA" id="ARBA00022605"/>
    </source>
</evidence>
<dbReference type="GO" id="GO:0000287">
    <property type="term" value="F:magnesium ion binding"/>
    <property type="evidence" value="ECO:0007669"/>
    <property type="project" value="UniProtKB-UniRule"/>
</dbReference>
<dbReference type="Pfam" id="PF00702">
    <property type="entry name" value="Hydrolase"/>
    <property type="match status" value="1"/>
</dbReference>
<dbReference type="HAMAP" id="MF_01681">
    <property type="entry name" value="Salvage_MtnC"/>
    <property type="match status" value="1"/>
</dbReference>
<dbReference type="Proteomes" id="UP001165679">
    <property type="component" value="Unassembled WGS sequence"/>
</dbReference>
<dbReference type="NCBIfam" id="TIGR01509">
    <property type="entry name" value="HAD-SF-IA-v3"/>
    <property type="match status" value="1"/>
</dbReference>
<dbReference type="NCBIfam" id="TIGR01691">
    <property type="entry name" value="enolase-ppase"/>
    <property type="match status" value="1"/>
</dbReference>
<gene>
    <name evidence="4 5" type="primary">mtnC</name>
    <name evidence="5" type="ORF">OL599_02155</name>
</gene>
<comment type="function">
    <text evidence="4">Bifunctional enzyme that catalyzes the enolization of 2,3-diketo-5-methylthiopentyl-1-phosphate (DK-MTP-1-P) into the intermediate 2-hydroxy-3-keto-5-methylthiopentenyl-1-phosphate (HK-MTPenyl-1-P), which is then dephosphorylated to form the acireductone 1,2-dihydroxy-3-keto-5-methylthiopentene (DHK-MTPene).</text>
</comment>
<reference evidence="5" key="2">
    <citation type="submission" date="2022-10" db="EMBL/GenBank/DDBJ databases">
        <authorList>
            <person name="Trinh H.N."/>
        </authorList>
    </citation>
    <scope>NUCLEOTIDE SEQUENCE</scope>
    <source>
        <strain evidence="5">RN2-1</strain>
    </source>
</reference>
<dbReference type="PANTHER" id="PTHR20371">
    <property type="entry name" value="ENOLASE-PHOSPHATASE E1"/>
    <property type="match status" value="1"/>
</dbReference>
<proteinExistence type="inferred from homology"/>
<keyword evidence="4" id="KW-0479">Metal-binding</keyword>
<dbReference type="PANTHER" id="PTHR20371:SF1">
    <property type="entry name" value="ENOLASE-PHOSPHATASE E1"/>
    <property type="match status" value="1"/>
</dbReference>
<evidence type="ECO:0000256" key="2">
    <source>
        <dbReference type="ARBA" id="ARBA00022801"/>
    </source>
</evidence>
<dbReference type="InterPro" id="IPR036412">
    <property type="entry name" value="HAD-like_sf"/>
</dbReference>
<keyword evidence="4" id="KW-0460">Magnesium</keyword>
<dbReference type="GO" id="GO:0043874">
    <property type="term" value="F:acireductone synthase activity"/>
    <property type="evidence" value="ECO:0007669"/>
    <property type="project" value="UniProtKB-EC"/>
</dbReference>
<keyword evidence="3 4" id="KW-0486">Methionine biosynthesis</keyword>
<comment type="similarity">
    <text evidence="4">Belongs to the HAD-like hydrolase superfamily. MasA/MtnC family.</text>
</comment>
<dbReference type="GO" id="GO:0043715">
    <property type="term" value="F:2,3-diketo-5-methylthiopentyl-1-phosphate enolase activity"/>
    <property type="evidence" value="ECO:0007669"/>
    <property type="project" value="UniProtKB-UniRule"/>
</dbReference>
<dbReference type="SFLD" id="SFLDG01133">
    <property type="entry name" value="C1.5.4:_Enolase-phosphatase_Li"/>
    <property type="match status" value="1"/>
</dbReference>
<dbReference type="Gene3D" id="3.40.50.1000">
    <property type="entry name" value="HAD superfamily/HAD-like"/>
    <property type="match status" value="1"/>
</dbReference>
<dbReference type="SFLD" id="SFLDF00044">
    <property type="entry name" value="enolase-phosphatase"/>
    <property type="match status" value="1"/>
</dbReference>
<reference evidence="5" key="1">
    <citation type="submission" date="2022-09" db="EMBL/GenBank/DDBJ databases">
        <title>Rhodovastum sp. nov. RN2-1 isolated from soil in Seongnam, South Korea.</title>
        <authorList>
            <person name="Le N.T."/>
        </authorList>
    </citation>
    <scope>NUCLEOTIDE SEQUENCE</scope>
    <source>
        <strain evidence="5">RN2-1</strain>
    </source>
</reference>
<evidence type="ECO:0000313" key="5">
    <source>
        <dbReference type="EMBL" id="MCW3473368.1"/>
    </source>
</evidence>
<dbReference type="InterPro" id="IPR023214">
    <property type="entry name" value="HAD_sf"/>
</dbReference>
<comment type="cofactor">
    <cofactor evidence="4">
        <name>Mg(2+)</name>
        <dbReference type="ChEBI" id="CHEBI:18420"/>
    </cofactor>
    <text evidence="4">Binds 1 Mg(2+) ion per subunit.</text>
</comment>
<protein>
    <recommendedName>
        <fullName evidence="4">Enolase-phosphatase E1</fullName>
        <ecNumber evidence="4">3.1.3.77</ecNumber>
    </recommendedName>
    <alternativeName>
        <fullName evidence="4">2,3-diketo-5-methylthio-1-phosphopentane phosphatase</fullName>
    </alternativeName>
</protein>
<dbReference type="Gene3D" id="1.10.720.60">
    <property type="match status" value="1"/>
</dbReference>
<dbReference type="AlphaFoldDB" id="A0AA41YK83"/>
<dbReference type="SUPFAM" id="SSF56784">
    <property type="entry name" value="HAD-like"/>
    <property type="match status" value="1"/>
</dbReference>
<comment type="subunit">
    <text evidence="4">Monomer.</text>
</comment>
<dbReference type="InterPro" id="IPR006439">
    <property type="entry name" value="HAD-SF_hydro_IA"/>
</dbReference>
<sequence>MLPPAAILTDIEGTTTPIAFVRDVLFPFARARLPEWVETHAQRPDVAAELAEIRRMTPGKPELQALLQWMDQDAKVTPLKALQGMIWREGYLNGALKGAIYPDVPPALRRWAGAGLGLYVYSSGSVEAQKLIFGHSTAGDLARLFSGFFDTRVGGKREPDSYARLAIAMHVPPVEILFLSDVEAELDAAAAAGMRTCQLVRAEDGTEPSDRHPTAADFPGVAARMGLPGAARA</sequence>
<dbReference type="EC" id="3.1.3.77" evidence="4"/>